<organism evidence="10 11">
    <name type="scientific">Wickerhamiella sorbophila</name>
    <dbReference type="NCBI Taxonomy" id="45607"/>
    <lineage>
        <taxon>Eukaryota</taxon>
        <taxon>Fungi</taxon>
        <taxon>Dikarya</taxon>
        <taxon>Ascomycota</taxon>
        <taxon>Saccharomycotina</taxon>
        <taxon>Dipodascomycetes</taxon>
        <taxon>Dipodascales</taxon>
        <taxon>Trichomonascaceae</taxon>
        <taxon>Wickerhamiella</taxon>
    </lineage>
</organism>
<dbReference type="GO" id="GO:0005524">
    <property type="term" value="F:ATP binding"/>
    <property type="evidence" value="ECO:0007669"/>
    <property type="project" value="UniProtKB-UniRule"/>
</dbReference>
<keyword evidence="6 7" id="KW-0067">ATP-binding</keyword>
<evidence type="ECO:0000259" key="9">
    <source>
        <dbReference type="PROSITE" id="PS50011"/>
    </source>
</evidence>
<keyword evidence="4 7" id="KW-0547">Nucleotide-binding</keyword>
<dbReference type="InterPro" id="IPR011009">
    <property type="entry name" value="Kinase-like_dom_sf"/>
</dbReference>
<feature type="compositionally biased region" description="Low complexity" evidence="8">
    <location>
        <begin position="410"/>
        <end position="420"/>
    </location>
</feature>
<protein>
    <submittedName>
        <fullName evidence="10">Dual specificity protein kinase pom1</fullName>
    </submittedName>
</protein>
<dbReference type="Proteomes" id="UP000238350">
    <property type="component" value="Unassembled WGS sequence"/>
</dbReference>
<dbReference type="Gene3D" id="1.10.510.10">
    <property type="entry name" value="Transferase(Phosphotransferase) domain 1"/>
    <property type="match status" value="1"/>
</dbReference>
<dbReference type="InterPro" id="IPR000719">
    <property type="entry name" value="Prot_kinase_dom"/>
</dbReference>
<sequence>MASPERRNMSHSALPIHGGSSMGSYVPVDITPPPRSAIPLHIDRKVEPAPPVSNPRLRQKFSMPNLSGLRIGSPKRREKQTKPTVPAPKLEGRKNRALEALDKLLEQEAFSLAALETDESNTSADLLPPFEETSNVPKSVDRRPGTHPTRTDSADRKEPMLKAGIHRLRASISVQSLRIPVEPMSPSGSNGKLTGERPLLVSQKSRQPEPGPSSHIPRSTSQEIPKISRTTLSASAEKLNRPQSVAHKRLSAGTGEQKSPQRRALKQDQLKPPTRAPPQPRLRLSSGSTETRRTEIKPPELHADRRIQERHNKLIPSEPKEQMRARVSSAKVAPPGPVNPPFHKFRGSQSMGNLAAAKVSPQAPPLPDQDRALKRPVFRRKYTPEPARGYDSVPGLKMASHLHMRTLPHSSSTQLSSMSSQKGVNRFPLDLAPPNFRDSGRSTPAAPPNNRSDSPNSRSSSVRSFSRKLFSALKSTSRSSARSSRPATPSSSNSALSRSNTELSLSDELEDWPEPATQLPPIEVQQNLARLFKVSLPLVDIDPNITTIPVDGASIVKYDMNLSDYERNEITDFTHAYYTGSPGLIKPLETEFRDKDGNYQFVERDHIAYRYRVESQLGVGSFGTVLRCRDYRTGRLVAVKVTAIRKELAGQAKVEAGLLSTLKRAGSPDQYHFVRILNSFMFRGHMCIVTELLGANLYEVLKRNNYQGLAMSSVQYITKQICCALQFLETQGIIHCDLKPENILVSDDVNCQVKIIDFGSGCHENKRVFTYIQSRFYRAPEILLGVPYTPAIDMWSLGCMVPELAIGRPLFPGEDEKDQIALLCQTLGPPEIAMLMRCSRGRHFFDPRGLPLTLRSTKGVMRRPPGSTPLSSFLPPLAADFVNHLLQWSPQRRLSASGALNHGFLSSV</sequence>
<feature type="binding site" evidence="7">
    <location>
        <position position="646"/>
    </location>
    <ligand>
        <name>ATP</name>
        <dbReference type="ChEBI" id="CHEBI:30616"/>
    </ligand>
</feature>
<dbReference type="SUPFAM" id="SSF56112">
    <property type="entry name" value="Protein kinase-like (PK-like)"/>
    <property type="match status" value="1"/>
</dbReference>
<comment type="similarity">
    <text evidence="1">Belongs to the protein kinase superfamily. CMGC Ser/Thr protein kinase family. MNB/DYRK subfamily.</text>
</comment>
<dbReference type="GO" id="GO:0004674">
    <property type="term" value="F:protein serine/threonine kinase activity"/>
    <property type="evidence" value="ECO:0007669"/>
    <property type="project" value="UniProtKB-KW"/>
</dbReference>
<dbReference type="Pfam" id="PF00069">
    <property type="entry name" value="Pkinase"/>
    <property type="match status" value="1"/>
</dbReference>
<dbReference type="PROSITE" id="PS50011">
    <property type="entry name" value="PROTEIN_KINASE_DOM"/>
    <property type="match status" value="1"/>
</dbReference>
<feature type="region of interest" description="Disordered" evidence="8">
    <location>
        <begin position="116"/>
        <end position="515"/>
    </location>
</feature>
<feature type="compositionally biased region" description="Low complexity" evidence="8">
    <location>
        <begin position="475"/>
        <end position="501"/>
    </location>
</feature>
<dbReference type="GO" id="GO:0005737">
    <property type="term" value="C:cytoplasm"/>
    <property type="evidence" value="ECO:0007669"/>
    <property type="project" value="TreeGrafter"/>
</dbReference>
<dbReference type="STRING" id="45607.A0A2T0FBW9"/>
<evidence type="ECO:0000256" key="4">
    <source>
        <dbReference type="ARBA" id="ARBA00022741"/>
    </source>
</evidence>
<feature type="domain" description="Protein kinase" evidence="9">
    <location>
        <begin position="611"/>
        <end position="905"/>
    </location>
</feature>
<dbReference type="OrthoDB" id="9332038at2759"/>
<evidence type="ECO:0000313" key="10">
    <source>
        <dbReference type="EMBL" id="PRT52460.1"/>
    </source>
</evidence>
<dbReference type="SMART" id="SM00220">
    <property type="entry name" value="S_TKc"/>
    <property type="match status" value="1"/>
</dbReference>
<keyword evidence="2" id="KW-0723">Serine/threonine-protein kinase</keyword>
<name>A0A2T0FBW9_9ASCO</name>
<accession>A0A2T0FBW9</accession>
<keyword evidence="3" id="KW-0808">Transferase</keyword>
<evidence type="ECO:0000256" key="5">
    <source>
        <dbReference type="ARBA" id="ARBA00022777"/>
    </source>
</evidence>
<dbReference type="GeneID" id="36513829"/>
<comment type="caution">
    <text evidence="10">The sequence shown here is derived from an EMBL/GenBank/DDBJ whole genome shotgun (WGS) entry which is preliminary data.</text>
</comment>
<evidence type="ECO:0000256" key="3">
    <source>
        <dbReference type="ARBA" id="ARBA00022679"/>
    </source>
</evidence>
<proteinExistence type="inferred from homology"/>
<reference evidence="10 11" key="1">
    <citation type="submission" date="2017-04" db="EMBL/GenBank/DDBJ databases">
        <title>Genome sequencing of [Candida] sorbophila.</title>
        <authorList>
            <person name="Ahn J.O."/>
        </authorList>
    </citation>
    <scope>NUCLEOTIDE SEQUENCE [LARGE SCALE GENOMIC DNA]</scope>
    <source>
        <strain evidence="10 11">DS02</strain>
    </source>
</reference>
<dbReference type="PANTHER" id="PTHR24058:SF22">
    <property type="entry name" value="DUAL SPECIFICITY TYROSINE-PHOSPHORYLATION-REGULATED KINASE 4"/>
    <property type="match status" value="1"/>
</dbReference>
<dbReference type="AlphaFoldDB" id="A0A2T0FBW9"/>
<dbReference type="GO" id="GO:0005856">
    <property type="term" value="C:cytoskeleton"/>
    <property type="evidence" value="ECO:0007669"/>
    <property type="project" value="TreeGrafter"/>
</dbReference>
<dbReference type="PANTHER" id="PTHR24058">
    <property type="entry name" value="DUAL SPECIFICITY PROTEIN KINASE"/>
    <property type="match status" value="1"/>
</dbReference>
<feature type="compositionally biased region" description="Basic and acidic residues" evidence="8">
    <location>
        <begin position="139"/>
        <end position="160"/>
    </location>
</feature>
<feature type="region of interest" description="Disordered" evidence="8">
    <location>
        <begin position="1"/>
        <end position="94"/>
    </location>
</feature>
<feature type="compositionally biased region" description="Basic and acidic residues" evidence="8">
    <location>
        <begin position="290"/>
        <end position="324"/>
    </location>
</feature>
<evidence type="ECO:0000256" key="6">
    <source>
        <dbReference type="ARBA" id="ARBA00022840"/>
    </source>
</evidence>
<dbReference type="InterPro" id="IPR017441">
    <property type="entry name" value="Protein_kinase_ATP_BS"/>
</dbReference>
<dbReference type="RefSeq" id="XP_024662406.1">
    <property type="nucleotide sequence ID" value="XM_024806638.1"/>
</dbReference>
<evidence type="ECO:0000313" key="11">
    <source>
        <dbReference type="Proteomes" id="UP000238350"/>
    </source>
</evidence>
<dbReference type="PROSITE" id="PS00108">
    <property type="entry name" value="PROTEIN_KINASE_ST"/>
    <property type="match status" value="1"/>
</dbReference>
<dbReference type="InterPro" id="IPR008271">
    <property type="entry name" value="Ser/Thr_kinase_AS"/>
</dbReference>
<dbReference type="InterPro" id="IPR050494">
    <property type="entry name" value="Ser_Thr_dual-spec_kinase"/>
</dbReference>
<evidence type="ECO:0000256" key="1">
    <source>
        <dbReference type="ARBA" id="ARBA00008867"/>
    </source>
</evidence>
<evidence type="ECO:0000256" key="7">
    <source>
        <dbReference type="PROSITE-ProRule" id="PRU10141"/>
    </source>
</evidence>
<dbReference type="Gene3D" id="3.30.200.20">
    <property type="entry name" value="Phosphorylase Kinase, domain 1"/>
    <property type="match status" value="1"/>
</dbReference>
<evidence type="ECO:0000256" key="2">
    <source>
        <dbReference type="ARBA" id="ARBA00022527"/>
    </source>
</evidence>
<keyword evidence="11" id="KW-1185">Reference proteome</keyword>
<feature type="compositionally biased region" description="Polar residues" evidence="8">
    <location>
        <begin position="216"/>
        <end position="234"/>
    </location>
</feature>
<dbReference type="PROSITE" id="PS00107">
    <property type="entry name" value="PROTEIN_KINASE_ATP"/>
    <property type="match status" value="1"/>
</dbReference>
<evidence type="ECO:0000256" key="8">
    <source>
        <dbReference type="SAM" id="MobiDB-lite"/>
    </source>
</evidence>
<gene>
    <name evidence="10" type="ORF">B9G98_00080</name>
</gene>
<dbReference type="EMBL" id="NDIQ01000001">
    <property type="protein sequence ID" value="PRT52460.1"/>
    <property type="molecule type" value="Genomic_DNA"/>
</dbReference>
<feature type="compositionally biased region" description="Low complexity" evidence="8">
    <location>
        <begin position="448"/>
        <end position="464"/>
    </location>
</feature>
<keyword evidence="5 10" id="KW-0418">Kinase</keyword>